<dbReference type="EMBL" id="JPIN01000012">
    <property type="protein sequence ID" value="KFZ28017.1"/>
    <property type="molecule type" value="Genomic_DNA"/>
</dbReference>
<dbReference type="Proteomes" id="UP000053718">
    <property type="component" value="Unassembled WGS sequence"/>
</dbReference>
<keyword evidence="1" id="KW-1133">Transmembrane helix</keyword>
<evidence type="ECO:0000313" key="2">
    <source>
        <dbReference type="EMBL" id="KFZ28017.1"/>
    </source>
</evidence>
<reference evidence="2 3" key="1">
    <citation type="submission" date="2014-06" db="EMBL/GenBank/DDBJ databases">
        <title>Draft genome sequence of Idiomarina sp. MCCC 1A10513.</title>
        <authorList>
            <person name="Du J."/>
            <person name="Lai Q."/>
            <person name="Shao Z."/>
        </authorList>
    </citation>
    <scope>NUCLEOTIDE SEQUENCE [LARGE SCALE GENOMIC DNA]</scope>
    <source>
        <strain evidence="2 3">MCCC 1A10513</strain>
    </source>
</reference>
<keyword evidence="1" id="KW-0812">Transmembrane</keyword>
<proteinExistence type="predicted"/>
<dbReference type="AlphaFoldDB" id="A0A094ILH0"/>
<accession>A0A094ILH0</accession>
<comment type="caution">
    <text evidence="2">The sequence shown here is derived from an EMBL/GenBank/DDBJ whole genome shotgun (WGS) entry which is preliminary data.</text>
</comment>
<evidence type="ECO:0000313" key="3">
    <source>
        <dbReference type="Proteomes" id="UP000053718"/>
    </source>
</evidence>
<keyword evidence="3" id="KW-1185">Reference proteome</keyword>
<evidence type="ECO:0000256" key="1">
    <source>
        <dbReference type="SAM" id="Phobius"/>
    </source>
</evidence>
<feature type="transmembrane region" description="Helical" evidence="1">
    <location>
        <begin position="51"/>
        <end position="72"/>
    </location>
</feature>
<organism evidence="2 3">
    <name type="scientific">Pseudidiomarina atlantica</name>
    <dbReference type="NCBI Taxonomy" id="1517416"/>
    <lineage>
        <taxon>Bacteria</taxon>
        <taxon>Pseudomonadati</taxon>
        <taxon>Pseudomonadota</taxon>
        <taxon>Gammaproteobacteria</taxon>
        <taxon>Alteromonadales</taxon>
        <taxon>Idiomarinaceae</taxon>
        <taxon>Pseudidiomarina</taxon>
    </lineage>
</organism>
<name>A0A094ILH0_9GAMM</name>
<protein>
    <submittedName>
        <fullName evidence="2">Uncharacterized protein</fullName>
    </submittedName>
</protein>
<sequence>MDTPVIFNDKDFLLWLSFAIFLGYLVFSRMRHKAPAKPLSDRVYLRFLARMFGGMMLGAFILFLIVTLMLLASAKFRR</sequence>
<feature type="transmembrane region" description="Helical" evidence="1">
    <location>
        <begin position="12"/>
        <end position="30"/>
    </location>
</feature>
<gene>
    <name evidence="2" type="ORF">IDAT_10490</name>
</gene>
<keyword evidence="1" id="KW-0472">Membrane</keyword>